<protein>
    <recommendedName>
        <fullName evidence="7">Aminotransferase class-III</fullName>
    </recommendedName>
</protein>
<reference evidence="5 6" key="1">
    <citation type="submission" date="2019-06" db="EMBL/GenBank/DDBJ databases">
        <authorList>
            <person name="Palmer J.M."/>
        </authorList>
    </citation>
    <scope>NUCLEOTIDE SEQUENCE [LARGE SCALE GENOMIC DNA]</scope>
    <source>
        <strain evidence="5 6">TWF191</strain>
        <strain evidence="4">TWF679</strain>
    </source>
</reference>
<dbReference type="EMBL" id="WIPF01000024">
    <property type="protein sequence ID" value="KAF3226208.1"/>
    <property type="molecule type" value="Genomic_DNA"/>
</dbReference>
<proteinExistence type="inferred from homology"/>
<organism evidence="5 6">
    <name type="scientific">Orbilia oligospora</name>
    <name type="common">Nematode-trapping fungus</name>
    <name type="synonym">Arthrobotrys oligospora</name>
    <dbReference type="NCBI Taxonomy" id="2813651"/>
    <lineage>
        <taxon>Eukaryota</taxon>
        <taxon>Fungi</taxon>
        <taxon>Dikarya</taxon>
        <taxon>Ascomycota</taxon>
        <taxon>Pezizomycotina</taxon>
        <taxon>Orbiliomycetes</taxon>
        <taxon>Orbiliales</taxon>
        <taxon>Orbiliaceae</taxon>
        <taxon>Orbilia</taxon>
    </lineage>
</organism>
<dbReference type="EMBL" id="WIWT01000085">
    <property type="protein sequence ID" value="KAF3202732.1"/>
    <property type="molecule type" value="Genomic_DNA"/>
</dbReference>
<comment type="caution">
    <text evidence="5">The sequence shown here is derived from an EMBL/GenBank/DDBJ whole genome shotgun (WGS) entry which is preliminary data.</text>
</comment>
<name>A0A6G1M1J1_ORBOL</name>
<dbReference type="PANTHER" id="PTHR43713">
    <property type="entry name" value="GLUTAMATE-1-SEMIALDEHYDE 2,1-AMINOMUTASE"/>
    <property type="match status" value="1"/>
</dbReference>
<comment type="cofactor">
    <cofactor evidence="1">
        <name>pyridoxal 5'-phosphate</name>
        <dbReference type="ChEBI" id="CHEBI:597326"/>
    </cofactor>
</comment>
<accession>A0A6G1M1J1</accession>
<evidence type="ECO:0000313" key="4">
    <source>
        <dbReference type="EMBL" id="KAF3202732.1"/>
    </source>
</evidence>
<gene>
    <name evidence="5" type="ORF">TWF191_004869</name>
    <name evidence="4" type="ORF">TWF679_010693</name>
</gene>
<sequence>MMVLRTLSEGLSDAISDYISSNPASKSNHENASQYLPGGNTRSVLYTSPFPITFVSANGITLSSADGHTYLDFLGEYTAGLFGHSNERIKKAIQDAVESGWGFGGVGVWEGQLARRVCERFGIERCRFTNSGTEANLMAIAVAKAVTQKKKILVFGGAYHGSVLAFPSTELQSPLNVPHEFIIGPYNDIGYIQSLQKDPTITNDLAAILVEQMQGAGGCHAASSKFLQSLRELADTTKSVLIFDEVMTSRLHPGGLQSYHDINPDMTTLGKYLAGGSSFGCFGGKEEIMKAFDEGRSDGGLVLSHPGTFNNNVISMRAGCVALEILTDDVLVEMNILGEGMRKELNELCIKYGVQERMWVTGVGSLMALHFGERKEGDDFREYLKVKNKDVEDLFWFWMVENGVYLARRGFVALSIEHRKEHVERFLEVAEGFLKTWAHVFR</sequence>
<dbReference type="InterPro" id="IPR005814">
    <property type="entry name" value="Aminotrans_3"/>
</dbReference>
<dbReference type="Gene3D" id="3.40.640.10">
    <property type="entry name" value="Type I PLP-dependent aspartate aminotransferase-like (Major domain)"/>
    <property type="match status" value="1"/>
</dbReference>
<evidence type="ECO:0000313" key="6">
    <source>
        <dbReference type="Proteomes" id="UP000483672"/>
    </source>
</evidence>
<evidence type="ECO:0000256" key="3">
    <source>
        <dbReference type="RuleBase" id="RU003560"/>
    </source>
</evidence>
<dbReference type="OrthoDB" id="425114at2759"/>
<dbReference type="InterPro" id="IPR015422">
    <property type="entry name" value="PyrdxlP-dep_Trfase_small"/>
</dbReference>
<dbReference type="Pfam" id="PF00202">
    <property type="entry name" value="Aminotran_3"/>
    <property type="match status" value="1"/>
</dbReference>
<dbReference type="InterPro" id="IPR015424">
    <property type="entry name" value="PyrdxlP-dep_Trfase"/>
</dbReference>
<dbReference type="Gene3D" id="3.90.1150.10">
    <property type="entry name" value="Aspartate Aminotransferase, domain 1"/>
    <property type="match status" value="1"/>
</dbReference>
<dbReference type="AlphaFoldDB" id="A0A6G1M1J1"/>
<evidence type="ECO:0008006" key="7">
    <source>
        <dbReference type="Google" id="ProtNLM"/>
    </source>
</evidence>
<dbReference type="PANTHER" id="PTHR43713:SF3">
    <property type="entry name" value="GLUTAMATE-1-SEMIALDEHYDE 2,1-AMINOMUTASE 1, CHLOROPLASTIC-RELATED"/>
    <property type="match status" value="1"/>
</dbReference>
<dbReference type="InterPro" id="IPR015421">
    <property type="entry name" value="PyrdxlP-dep_Trfase_major"/>
</dbReference>
<dbReference type="GO" id="GO:0030170">
    <property type="term" value="F:pyridoxal phosphate binding"/>
    <property type="evidence" value="ECO:0007669"/>
    <property type="project" value="InterPro"/>
</dbReference>
<dbReference type="Proteomes" id="UP000614610">
    <property type="component" value="Unassembled WGS sequence"/>
</dbReference>
<evidence type="ECO:0000256" key="1">
    <source>
        <dbReference type="ARBA" id="ARBA00001933"/>
    </source>
</evidence>
<dbReference type="GO" id="GO:0008483">
    <property type="term" value="F:transaminase activity"/>
    <property type="evidence" value="ECO:0007669"/>
    <property type="project" value="InterPro"/>
</dbReference>
<evidence type="ECO:0000313" key="5">
    <source>
        <dbReference type="EMBL" id="KAF3226208.1"/>
    </source>
</evidence>
<keyword evidence="2 3" id="KW-0663">Pyridoxal phosphate</keyword>
<evidence type="ECO:0000256" key="2">
    <source>
        <dbReference type="ARBA" id="ARBA00022898"/>
    </source>
</evidence>
<dbReference type="SUPFAM" id="SSF53383">
    <property type="entry name" value="PLP-dependent transferases"/>
    <property type="match status" value="1"/>
</dbReference>
<dbReference type="Proteomes" id="UP000483672">
    <property type="component" value="Unassembled WGS sequence"/>
</dbReference>
<comment type="similarity">
    <text evidence="3">Belongs to the class-III pyridoxal-phosphate-dependent aminotransferase family.</text>
</comment>